<protein>
    <recommendedName>
        <fullName evidence="2">histidine kinase</fullName>
        <ecNumber evidence="2">2.7.13.3</ecNumber>
    </recommendedName>
</protein>
<dbReference type="RefSeq" id="WP_380041820.1">
    <property type="nucleotide sequence ID" value="NZ_JBHSEH010000024.1"/>
</dbReference>
<evidence type="ECO:0000259" key="7">
    <source>
        <dbReference type="PROSITE" id="PS50109"/>
    </source>
</evidence>
<dbReference type="EMBL" id="JBHSEH010000024">
    <property type="protein sequence ID" value="MFC4427887.1"/>
    <property type="molecule type" value="Genomic_DNA"/>
</dbReference>
<keyword evidence="9" id="KW-1185">Reference proteome</keyword>
<organism evidence="8 9">
    <name type="scientific">Deinococcus navajonensis</name>
    <dbReference type="NCBI Taxonomy" id="309884"/>
    <lineage>
        <taxon>Bacteria</taxon>
        <taxon>Thermotogati</taxon>
        <taxon>Deinococcota</taxon>
        <taxon>Deinococci</taxon>
        <taxon>Deinococcales</taxon>
        <taxon>Deinococcaceae</taxon>
        <taxon>Deinococcus</taxon>
    </lineage>
</organism>
<keyword evidence="3" id="KW-0597">Phosphoprotein</keyword>
<dbReference type="CDD" id="cd00082">
    <property type="entry name" value="HisKA"/>
    <property type="match status" value="1"/>
</dbReference>
<proteinExistence type="predicted"/>
<dbReference type="Pfam" id="PF08448">
    <property type="entry name" value="PAS_4"/>
    <property type="match status" value="1"/>
</dbReference>
<keyword evidence="8" id="KW-0067">ATP-binding</keyword>
<dbReference type="EC" id="2.7.13.3" evidence="2"/>
<evidence type="ECO:0000313" key="8">
    <source>
        <dbReference type="EMBL" id="MFC4427887.1"/>
    </source>
</evidence>
<keyword evidence="8" id="KW-0547">Nucleotide-binding</keyword>
<keyword evidence="4" id="KW-0808">Transferase</keyword>
<evidence type="ECO:0000256" key="5">
    <source>
        <dbReference type="ARBA" id="ARBA00022777"/>
    </source>
</evidence>
<dbReference type="InterPro" id="IPR003661">
    <property type="entry name" value="HisK_dim/P_dom"/>
</dbReference>
<dbReference type="SUPFAM" id="SSF55874">
    <property type="entry name" value="ATPase domain of HSP90 chaperone/DNA topoisomerase II/histidine kinase"/>
    <property type="match status" value="1"/>
</dbReference>
<keyword evidence="6" id="KW-0175">Coiled coil</keyword>
<reference evidence="9" key="1">
    <citation type="journal article" date="2019" name="Int. J. Syst. Evol. Microbiol.">
        <title>The Global Catalogue of Microorganisms (GCM) 10K type strain sequencing project: providing services to taxonomists for standard genome sequencing and annotation.</title>
        <authorList>
            <consortium name="The Broad Institute Genomics Platform"/>
            <consortium name="The Broad Institute Genome Sequencing Center for Infectious Disease"/>
            <person name="Wu L."/>
            <person name="Ma J."/>
        </authorList>
    </citation>
    <scope>NUCLEOTIDE SEQUENCE [LARGE SCALE GENOMIC DNA]</scope>
    <source>
        <strain evidence="9">CCUG 56029</strain>
    </source>
</reference>
<dbReference type="SMART" id="SM00387">
    <property type="entry name" value="HATPase_c"/>
    <property type="match status" value="1"/>
</dbReference>
<dbReference type="SMART" id="SM00388">
    <property type="entry name" value="HisKA"/>
    <property type="match status" value="1"/>
</dbReference>
<dbReference type="Gene3D" id="3.30.450.20">
    <property type="entry name" value="PAS domain"/>
    <property type="match status" value="1"/>
</dbReference>
<evidence type="ECO:0000256" key="2">
    <source>
        <dbReference type="ARBA" id="ARBA00012438"/>
    </source>
</evidence>
<dbReference type="Gene3D" id="1.10.287.130">
    <property type="match status" value="1"/>
</dbReference>
<evidence type="ECO:0000256" key="6">
    <source>
        <dbReference type="SAM" id="Coils"/>
    </source>
</evidence>
<dbReference type="Pfam" id="PF02518">
    <property type="entry name" value="HATPase_c"/>
    <property type="match status" value="1"/>
</dbReference>
<dbReference type="InterPro" id="IPR005467">
    <property type="entry name" value="His_kinase_dom"/>
</dbReference>
<dbReference type="SUPFAM" id="SSF55785">
    <property type="entry name" value="PYP-like sensor domain (PAS domain)"/>
    <property type="match status" value="1"/>
</dbReference>
<feature type="coiled-coil region" evidence="6">
    <location>
        <begin position="129"/>
        <end position="185"/>
    </location>
</feature>
<evidence type="ECO:0000256" key="4">
    <source>
        <dbReference type="ARBA" id="ARBA00022679"/>
    </source>
</evidence>
<gene>
    <name evidence="8" type="ORF">ACFOZ9_16845</name>
</gene>
<keyword evidence="5" id="KW-0418">Kinase</keyword>
<dbReference type="PANTHER" id="PTHR42878">
    <property type="entry name" value="TWO-COMPONENT HISTIDINE KINASE"/>
    <property type="match status" value="1"/>
</dbReference>
<dbReference type="SUPFAM" id="SSF47384">
    <property type="entry name" value="Homodimeric domain of signal transducing histidine kinase"/>
    <property type="match status" value="1"/>
</dbReference>
<dbReference type="PRINTS" id="PR00344">
    <property type="entry name" value="BCTRLSENSOR"/>
</dbReference>
<comment type="catalytic activity">
    <reaction evidence="1">
        <text>ATP + protein L-histidine = ADP + protein N-phospho-L-histidine.</text>
        <dbReference type="EC" id="2.7.13.3"/>
    </reaction>
</comment>
<dbReference type="Gene3D" id="3.30.565.10">
    <property type="entry name" value="Histidine kinase-like ATPase, C-terminal domain"/>
    <property type="match status" value="1"/>
</dbReference>
<sequence length="413" mass="45094">MTPSPAPTGRFAIAAFDALSANVAILDETGRILAVNRAWTDFALANGGGEDVGSNYLALCDGTQGEDQSDACRIAQGIRAVLAGEVALFELEYPCHSPTEARFFQARVTCFVQDGARHAVVAHENVTRRKQAELELRALNATLEARVEQRTRELVAHQAELEVKNAELHASHLALEAKNAELEDRNRDLAQFVYVASHDLQEPLRILGAYADTLRHRYQGRQLDERADRYLGHINDQVVRARQLVRDVLTLSNVKAQPSLATLALPELWDEVVSQARPWPSDAQASCADLPPVRANAAQVRQLLTNLLGNALKFRAARPLRVRLKGDREGDWVHCVLEDNGIGIAPKHAEQVFVMFQRLHSRAASGGNGIGLAVCQRVVERHGGRIWIEAADGGGTAVHFTLPAADHPAGTGT</sequence>
<dbReference type="InterPro" id="IPR036890">
    <property type="entry name" value="HATPase_C_sf"/>
</dbReference>
<dbReference type="InterPro" id="IPR035965">
    <property type="entry name" value="PAS-like_dom_sf"/>
</dbReference>
<dbReference type="InterPro" id="IPR004358">
    <property type="entry name" value="Sig_transdc_His_kin-like_C"/>
</dbReference>
<name>A0ABV8XU82_9DEIO</name>
<dbReference type="InterPro" id="IPR050351">
    <property type="entry name" value="BphY/WalK/GraS-like"/>
</dbReference>
<dbReference type="InterPro" id="IPR003594">
    <property type="entry name" value="HATPase_dom"/>
</dbReference>
<dbReference type="PANTHER" id="PTHR42878:SF15">
    <property type="entry name" value="BACTERIOPHYTOCHROME"/>
    <property type="match status" value="1"/>
</dbReference>
<comment type="caution">
    <text evidence="8">The sequence shown here is derived from an EMBL/GenBank/DDBJ whole genome shotgun (WGS) entry which is preliminary data.</text>
</comment>
<accession>A0ABV8XU82</accession>
<evidence type="ECO:0000256" key="3">
    <source>
        <dbReference type="ARBA" id="ARBA00022553"/>
    </source>
</evidence>
<dbReference type="Proteomes" id="UP001595998">
    <property type="component" value="Unassembled WGS sequence"/>
</dbReference>
<dbReference type="Pfam" id="PF00512">
    <property type="entry name" value="HisKA"/>
    <property type="match status" value="1"/>
</dbReference>
<dbReference type="InterPro" id="IPR013656">
    <property type="entry name" value="PAS_4"/>
</dbReference>
<feature type="domain" description="Histidine kinase" evidence="7">
    <location>
        <begin position="195"/>
        <end position="406"/>
    </location>
</feature>
<dbReference type="GO" id="GO:0005524">
    <property type="term" value="F:ATP binding"/>
    <property type="evidence" value="ECO:0007669"/>
    <property type="project" value="UniProtKB-KW"/>
</dbReference>
<evidence type="ECO:0000256" key="1">
    <source>
        <dbReference type="ARBA" id="ARBA00000085"/>
    </source>
</evidence>
<dbReference type="PROSITE" id="PS50109">
    <property type="entry name" value="HIS_KIN"/>
    <property type="match status" value="1"/>
</dbReference>
<dbReference type="InterPro" id="IPR036097">
    <property type="entry name" value="HisK_dim/P_sf"/>
</dbReference>
<evidence type="ECO:0000313" key="9">
    <source>
        <dbReference type="Proteomes" id="UP001595998"/>
    </source>
</evidence>